<evidence type="ECO:0000313" key="1">
    <source>
        <dbReference type="EMBL" id="BBY23536.1"/>
    </source>
</evidence>
<protein>
    <submittedName>
        <fullName evidence="1">Uncharacterized protein</fullName>
    </submittedName>
</protein>
<evidence type="ECO:0000313" key="2">
    <source>
        <dbReference type="Proteomes" id="UP000467130"/>
    </source>
</evidence>
<reference evidence="1 2" key="1">
    <citation type="journal article" date="2019" name="Emerg. Microbes Infect.">
        <title>Comprehensive subspecies identification of 175 nontuberculous mycobacteria species based on 7547 genomic profiles.</title>
        <authorList>
            <person name="Matsumoto Y."/>
            <person name="Kinjo T."/>
            <person name="Motooka D."/>
            <person name="Nabeya D."/>
            <person name="Jung N."/>
            <person name="Uechi K."/>
            <person name="Horii T."/>
            <person name="Iida T."/>
            <person name="Fujita J."/>
            <person name="Nakamura S."/>
        </authorList>
    </citation>
    <scope>NUCLEOTIDE SEQUENCE [LARGE SCALE GENOMIC DNA]</scope>
    <source>
        <strain evidence="1 2">JCM 17783</strain>
    </source>
</reference>
<sequence length="56" mass="6101">MTVTTLQTLINQSATNIDVVAPIKARACEALNLVRRSKSRGQGDGSRVMRRGAERC</sequence>
<accession>A0A7I7QBY4</accession>
<keyword evidence="2" id="KW-1185">Reference proteome</keyword>
<dbReference type="KEGG" id="msto:MSTO_37410"/>
<dbReference type="Proteomes" id="UP000467130">
    <property type="component" value="Chromosome"/>
</dbReference>
<dbReference type="EMBL" id="AP022587">
    <property type="protein sequence ID" value="BBY23536.1"/>
    <property type="molecule type" value="Genomic_DNA"/>
</dbReference>
<gene>
    <name evidence="1" type="ORF">MSTO_37410</name>
</gene>
<proteinExistence type="predicted"/>
<organism evidence="1 2">
    <name type="scientific">Mycobacterium stomatepiae</name>
    <dbReference type="NCBI Taxonomy" id="470076"/>
    <lineage>
        <taxon>Bacteria</taxon>
        <taxon>Bacillati</taxon>
        <taxon>Actinomycetota</taxon>
        <taxon>Actinomycetes</taxon>
        <taxon>Mycobacteriales</taxon>
        <taxon>Mycobacteriaceae</taxon>
        <taxon>Mycobacterium</taxon>
        <taxon>Mycobacterium simiae complex</taxon>
    </lineage>
</organism>
<name>A0A7I7QBY4_9MYCO</name>
<dbReference type="AlphaFoldDB" id="A0A7I7QBY4"/>